<gene>
    <name evidence="2" type="ORF">B8W98_03545</name>
    <name evidence="3" type="ORF">C5L28_002031</name>
    <name evidence="1" type="ORF">LPKJCM_00559</name>
</gene>
<dbReference type="AlphaFoldDB" id="A0A269YLF5"/>
<dbReference type="EMBL" id="NCXI01000016">
    <property type="protein sequence ID" value="PAK86061.1"/>
    <property type="molecule type" value="Genomic_DNA"/>
</dbReference>
<accession>A0A269YLF5</accession>
<dbReference type="Proteomes" id="UP000216802">
    <property type="component" value="Unassembled WGS sequence"/>
</dbReference>
<keyword evidence="2" id="KW-0413">Isomerase</keyword>
<evidence type="ECO:0000313" key="3">
    <source>
        <dbReference type="EMBL" id="TDG92300.1"/>
    </source>
</evidence>
<dbReference type="RefSeq" id="WP_057961399.1">
    <property type="nucleotide sequence ID" value="NZ_BAAAXO010000070.1"/>
</dbReference>
<protein>
    <submittedName>
        <fullName evidence="2">Sugar phosphate isomerase</fullName>
    </submittedName>
</protein>
<dbReference type="Proteomes" id="UP000214739">
    <property type="component" value="Unassembled WGS sequence"/>
</dbReference>
<reference evidence="2 5" key="2">
    <citation type="submission" date="2017-04" db="EMBL/GenBank/DDBJ databases">
        <title>Kefir bacterial isolates.</title>
        <authorList>
            <person name="Kim Y."/>
            <person name="Blasche S."/>
            <person name="Patil K.R."/>
        </authorList>
    </citation>
    <scope>NUCLEOTIDE SEQUENCE [LARGE SCALE GENOMIC DNA]</scope>
    <source>
        <strain evidence="2 5">OG2</strain>
    </source>
</reference>
<dbReference type="EMBL" id="PUFL01000044">
    <property type="protein sequence ID" value="TDG92300.1"/>
    <property type="molecule type" value="Genomic_DNA"/>
</dbReference>
<dbReference type="Proteomes" id="UP000294668">
    <property type="component" value="Unassembled WGS sequence"/>
</dbReference>
<evidence type="ECO:0000313" key="4">
    <source>
        <dbReference type="Proteomes" id="UP000214739"/>
    </source>
</evidence>
<reference evidence="1 4" key="1">
    <citation type="journal article" date="2017" name="Biosci Microbiota Food Health">
        <title>Genomic characterization reconfirms the taxonomic status of Lactobacillus parakefiri.</title>
        <authorList>
            <person name="Tanizawa Y."/>
            <person name="Kobayashi H."/>
            <person name="Kaminuma E."/>
            <person name="Sakamoto M."/>
            <person name="Ohkuma M."/>
            <person name="Nakamura Y."/>
            <person name="Arita M."/>
            <person name="Tohno M."/>
        </authorList>
    </citation>
    <scope>NUCLEOTIDE SEQUENCE [LARGE SCALE GENOMIC DNA]</scope>
    <source>
        <strain evidence="1 4">JCM 8573</strain>
    </source>
</reference>
<keyword evidence="6" id="KW-1185">Reference proteome</keyword>
<evidence type="ECO:0000313" key="5">
    <source>
        <dbReference type="Proteomes" id="UP000216802"/>
    </source>
</evidence>
<dbReference type="InterPro" id="IPR036237">
    <property type="entry name" value="Xyl_isomerase-like_sf"/>
</dbReference>
<sequence>MFPYLGLKASTNLAQIDERLRYHPQVFEFFTTADDVTTRGLQHLHDMIDYVKAAGVDKIVMHHPMKFEGQHNEVAVDRNSNPDGYHFLMTSSEDLIKLAIQTNTQVLIHGAYNSPVSEILKKNASLQSARQVVFDRLDQFKALGGDHVMFENSISPLFDFGDPAIEDLVIEHDYRLCYDTSHGFIVLHGDNRQLRASMAHLRNQIVHYHFVDSMGQFHDSLELGKGAIDWRELQSVVNPNATNIFEINLKDQMDSREMRASYRYLQMAWRTTH</sequence>
<dbReference type="Gene3D" id="3.20.20.150">
    <property type="entry name" value="Divalent-metal-dependent TIM barrel enzymes"/>
    <property type="match status" value="1"/>
</dbReference>
<evidence type="ECO:0000313" key="1">
    <source>
        <dbReference type="EMBL" id="GAW71478.1"/>
    </source>
</evidence>
<name>A0A269YLF5_9LACO</name>
<dbReference type="EMBL" id="BDGB01000032">
    <property type="protein sequence ID" value="GAW71478.1"/>
    <property type="molecule type" value="Genomic_DNA"/>
</dbReference>
<dbReference type="OrthoDB" id="2799545at2"/>
<comment type="caution">
    <text evidence="2">The sequence shown here is derived from an EMBL/GenBank/DDBJ whole genome shotgun (WGS) entry which is preliminary data.</text>
</comment>
<reference evidence="3 6" key="3">
    <citation type="journal article" date="2019" name="Appl. Microbiol. Biotechnol.">
        <title>Uncovering carbohydrate metabolism through a genotype-phenotype association study of 56 lactic acid bacteria genomes.</title>
        <authorList>
            <person name="Buron-Moles G."/>
            <person name="Chailyan A."/>
            <person name="Dolejs I."/>
            <person name="Forster J."/>
            <person name="Miks M.H."/>
        </authorList>
    </citation>
    <scope>NUCLEOTIDE SEQUENCE [LARGE SCALE GENOMIC DNA]</scope>
    <source>
        <strain evidence="3 6">DSM 10551</strain>
    </source>
</reference>
<dbReference type="SUPFAM" id="SSF51658">
    <property type="entry name" value="Xylose isomerase-like"/>
    <property type="match status" value="1"/>
</dbReference>
<reference evidence="3" key="4">
    <citation type="submission" date="2019-02" db="EMBL/GenBank/DDBJ databases">
        <authorList>
            <person name="Buron G."/>
            <person name="Chaylann A."/>
            <person name="Dolejs I."/>
            <person name="Forster J."/>
            <person name="Miks M.H."/>
        </authorList>
    </citation>
    <scope>NUCLEOTIDE SEQUENCE</scope>
    <source>
        <strain evidence="3">DSM 10551</strain>
    </source>
</reference>
<evidence type="ECO:0000313" key="2">
    <source>
        <dbReference type="EMBL" id="PAK86061.1"/>
    </source>
</evidence>
<organism evidence="2 5">
    <name type="scientific">Lentilactobacillus parakefiri</name>
    <dbReference type="NCBI Taxonomy" id="152332"/>
    <lineage>
        <taxon>Bacteria</taxon>
        <taxon>Bacillati</taxon>
        <taxon>Bacillota</taxon>
        <taxon>Bacilli</taxon>
        <taxon>Lactobacillales</taxon>
        <taxon>Lactobacillaceae</taxon>
        <taxon>Lentilactobacillus</taxon>
    </lineage>
</organism>
<evidence type="ECO:0000313" key="6">
    <source>
        <dbReference type="Proteomes" id="UP000294668"/>
    </source>
</evidence>
<proteinExistence type="predicted"/>
<dbReference type="GO" id="GO:0016853">
    <property type="term" value="F:isomerase activity"/>
    <property type="evidence" value="ECO:0007669"/>
    <property type="project" value="UniProtKB-KW"/>
</dbReference>